<dbReference type="Pfam" id="PF14205">
    <property type="entry name" value="Cys_rich_KTR"/>
    <property type="match status" value="1"/>
</dbReference>
<gene>
    <name evidence="1" type="ORF">WMO66_04105</name>
</gene>
<evidence type="ECO:0000313" key="2">
    <source>
        <dbReference type="Proteomes" id="UP001491552"/>
    </source>
</evidence>
<organism evidence="1 2">
    <name type="scientific">Faecousia intestinalis</name>
    <dbReference type="NCBI Taxonomy" id="3133167"/>
    <lineage>
        <taxon>Bacteria</taxon>
        <taxon>Bacillati</taxon>
        <taxon>Bacillota</taxon>
        <taxon>Clostridia</taxon>
        <taxon>Eubacteriales</taxon>
        <taxon>Oscillospiraceae</taxon>
        <taxon>Faecousia</taxon>
    </lineage>
</organism>
<dbReference type="Proteomes" id="UP001491552">
    <property type="component" value="Unassembled WGS sequence"/>
</dbReference>
<dbReference type="InterPro" id="IPR025957">
    <property type="entry name" value="Cys_rich_KTR"/>
</dbReference>
<proteinExistence type="predicted"/>
<dbReference type="RefSeq" id="WP_349135108.1">
    <property type="nucleotide sequence ID" value="NZ_JBBMFF010000158.1"/>
</dbReference>
<keyword evidence="2" id="KW-1185">Reference proteome</keyword>
<evidence type="ECO:0000313" key="1">
    <source>
        <dbReference type="EMBL" id="MEQ2510437.1"/>
    </source>
</evidence>
<accession>A0ABV1G509</accession>
<name>A0ABV1G509_9FIRM</name>
<protein>
    <submittedName>
        <fullName evidence="1">Cysteine-rich KTR domain-containing protein</fullName>
    </submittedName>
</protein>
<comment type="caution">
    <text evidence="1">The sequence shown here is derived from an EMBL/GenBank/DDBJ whole genome shotgun (WGS) entry which is preliminary data.</text>
</comment>
<sequence length="34" mass="3893">MEQPGERWVLCPMCGAKTRLRLLAGKALLLRKRP</sequence>
<dbReference type="EMBL" id="JBBMFF010000158">
    <property type="protein sequence ID" value="MEQ2510437.1"/>
    <property type="molecule type" value="Genomic_DNA"/>
</dbReference>
<reference evidence="1 2" key="1">
    <citation type="submission" date="2024-03" db="EMBL/GenBank/DDBJ databases">
        <title>Human intestinal bacterial collection.</title>
        <authorList>
            <person name="Pauvert C."/>
            <person name="Hitch T.C.A."/>
            <person name="Clavel T."/>
        </authorList>
    </citation>
    <scope>NUCLEOTIDE SEQUENCE [LARGE SCALE GENOMIC DNA]</scope>
    <source>
        <strain evidence="1 2">CLA-AA-H192</strain>
    </source>
</reference>